<dbReference type="EMBL" id="JACXJA010000042">
    <property type="protein sequence ID" value="MBD2865425.1"/>
    <property type="molecule type" value="Genomic_DNA"/>
</dbReference>
<dbReference type="RefSeq" id="WP_190931045.1">
    <property type="nucleotide sequence ID" value="NZ_JACXJA010000042.1"/>
</dbReference>
<proteinExistence type="predicted"/>
<reference evidence="1" key="1">
    <citation type="submission" date="2020-09" db="EMBL/GenBank/DDBJ databases">
        <title>A novel bacterium of genus Paenibacillus, isolated from South China Sea.</title>
        <authorList>
            <person name="Huang H."/>
            <person name="Mo K."/>
            <person name="Hu Y."/>
        </authorList>
    </citation>
    <scope>NUCLEOTIDE SEQUENCE</scope>
    <source>
        <strain evidence="1">IB182363</strain>
    </source>
</reference>
<evidence type="ECO:0000313" key="2">
    <source>
        <dbReference type="Proteomes" id="UP000639396"/>
    </source>
</evidence>
<protein>
    <submittedName>
        <fullName evidence="1">Uncharacterized protein</fullName>
    </submittedName>
</protein>
<name>A0A927CD41_9BACL</name>
<accession>A0A927CD41</accession>
<dbReference type="Proteomes" id="UP000639396">
    <property type="component" value="Unassembled WGS sequence"/>
</dbReference>
<sequence length="355" mass="40251">MAAITYRPDLKTAGGEVTELLLDGTFVGAMTLVYREGQRLSGSIQLDSESLSAVSENLALRAAKDYVRQLADALQVRECEVIVTCSAYEHLLSSESGEEDPYGRYDKVRFHDDEDLEVTDIDPDEIDTMEMVSRFGNMDWELVIIGETRNRVEYHLYDRDGDLLAESTVRLFGADAVGEIEWKVEPSDEATEHLADLIVSDFNPDEVDTFVLHMKFDDRIVETIELTHEDLLDEHGWLADRELELEPELVMPEPDSGNNYSVILVRDDGDTLTYDLYEQSHGGLPVGQATVDTSSCELTGFIDFRHPESPEDRELIGMLLMRELDKERECRSLNLTMLVNNKRIDEICFGTETLH</sequence>
<gene>
    <name evidence="1" type="ORF">IDH45_25925</name>
</gene>
<comment type="caution">
    <text evidence="1">The sequence shown here is derived from an EMBL/GenBank/DDBJ whole genome shotgun (WGS) entry which is preliminary data.</text>
</comment>
<keyword evidence="2" id="KW-1185">Reference proteome</keyword>
<organism evidence="1 2">
    <name type="scientific">Paenibacillus oceani</name>
    <dbReference type="NCBI Taxonomy" id="2772510"/>
    <lineage>
        <taxon>Bacteria</taxon>
        <taxon>Bacillati</taxon>
        <taxon>Bacillota</taxon>
        <taxon>Bacilli</taxon>
        <taxon>Bacillales</taxon>
        <taxon>Paenibacillaceae</taxon>
        <taxon>Paenibacillus</taxon>
    </lineage>
</organism>
<dbReference type="AlphaFoldDB" id="A0A927CD41"/>
<evidence type="ECO:0000313" key="1">
    <source>
        <dbReference type="EMBL" id="MBD2865425.1"/>
    </source>
</evidence>